<feature type="compositionally biased region" description="Low complexity" evidence="3">
    <location>
        <begin position="83"/>
        <end position="94"/>
    </location>
</feature>
<protein>
    <submittedName>
        <fullName evidence="5">Pseudouridine synthase</fullName>
    </submittedName>
</protein>
<dbReference type="CDD" id="cd02869">
    <property type="entry name" value="PseudoU_synth_RluA_like"/>
    <property type="match status" value="1"/>
</dbReference>
<evidence type="ECO:0000313" key="5">
    <source>
        <dbReference type="EMBL" id="QCC86434.1"/>
    </source>
</evidence>
<dbReference type="AlphaFoldDB" id="A0A4P7UNH4"/>
<sequence>MSSHDGANIPAASGQPVARRFEAADADMAGQRLDYALSLLLPQMGLRGRKRCIDSGLVVVNGRSCTAAQRLRKGDVVELVEASPRSAMPAPSARAEGHEGQPQACGAGLTGGQEQPRFVCRQGDLCFFYKPEGLHTAALTGSTAPSLEGMLPQLLAGQADPVAFAAASAGQAAGQSLGQGGVFAPQLLQRLDRGTSGIVCAALTLEAAQDFRRAEAAGRCEKRYVALLAGRLEEYYTVRLALRTDKRSKTRVLDCDAGRSRWTEFLPLHYFDGAELNLPALTEDSQFHRVGLTLAGCRIRRGARHQIRAHAAAFGHPLWNDPLYGDGDPQAAPGTSSSRFFLHHGGLWLPEASCVVKPSWTFLSETAARRALEWLATGC</sequence>
<dbReference type="GO" id="GO:0140098">
    <property type="term" value="F:catalytic activity, acting on RNA"/>
    <property type="evidence" value="ECO:0007669"/>
    <property type="project" value="UniProtKB-ARBA"/>
</dbReference>
<reference evidence="5 6" key="1">
    <citation type="submission" date="2019-02" db="EMBL/GenBank/DDBJ databases">
        <title>Complete Genome Sequence of Desulfovibrio desulfuricans IC1, a Sulfonate Utilizing Anaerobe.</title>
        <authorList>
            <person name="Day L.A."/>
            <person name="De Leon K.B."/>
            <person name="Wall J.D."/>
        </authorList>
    </citation>
    <scope>NUCLEOTIDE SEQUENCE [LARGE SCALE GENOMIC DNA]</scope>
    <source>
        <strain evidence="5 6">IC1</strain>
    </source>
</reference>
<evidence type="ECO:0000256" key="1">
    <source>
        <dbReference type="ARBA" id="ARBA00010876"/>
    </source>
</evidence>
<evidence type="ECO:0000313" key="6">
    <source>
        <dbReference type="Proteomes" id="UP000297065"/>
    </source>
</evidence>
<evidence type="ECO:0000256" key="3">
    <source>
        <dbReference type="SAM" id="MobiDB-lite"/>
    </source>
</evidence>
<dbReference type="GO" id="GO:0000455">
    <property type="term" value="P:enzyme-directed rRNA pseudouridine synthesis"/>
    <property type="evidence" value="ECO:0007669"/>
    <property type="project" value="TreeGrafter"/>
</dbReference>
<organism evidence="5 6">
    <name type="scientific">Desulfovibrio desulfuricans</name>
    <dbReference type="NCBI Taxonomy" id="876"/>
    <lineage>
        <taxon>Bacteria</taxon>
        <taxon>Pseudomonadati</taxon>
        <taxon>Thermodesulfobacteriota</taxon>
        <taxon>Desulfovibrionia</taxon>
        <taxon>Desulfovibrionales</taxon>
        <taxon>Desulfovibrionaceae</taxon>
        <taxon>Desulfovibrio</taxon>
    </lineage>
</organism>
<dbReference type="Gene3D" id="3.10.290.10">
    <property type="entry name" value="RNA-binding S4 domain"/>
    <property type="match status" value="1"/>
</dbReference>
<dbReference type="SUPFAM" id="SSF55174">
    <property type="entry name" value="Alpha-L RNA-binding motif"/>
    <property type="match status" value="1"/>
</dbReference>
<dbReference type="OrthoDB" id="128480at2"/>
<dbReference type="InterPro" id="IPR006145">
    <property type="entry name" value="PsdUridine_synth_RsuA/RluA"/>
</dbReference>
<evidence type="ECO:0000259" key="4">
    <source>
        <dbReference type="Pfam" id="PF00849"/>
    </source>
</evidence>
<dbReference type="InterPro" id="IPR036986">
    <property type="entry name" value="S4_RNA-bd_sf"/>
</dbReference>
<dbReference type="Proteomes" id="UP000297065">
    <property type="component" value="Chromosome"/>
</dbReference>
<keyword evidence="2" id="KW-0413">Isomerase</keyword>
<dbReference type="GO" id="GO:0003723">
    <property type="term" value="F:RNA binding"/>
    <property type="evidence" value="ECO:0007669"/>
    <property type="project" value="InterPro"/>
</dbReference>
<gene>
    <name evidence="5" type="ORF">DDIC_11235</name>
</gene>
<dbReference type="RefSeq" id="WP_136400521.1">
    <property type="nucleotide sequence ID" value="NZ_CP036295.1"/>
</dbReference>
<dbReference type="Pfam" id="PF00849">
    <property type="entry name" value="PseudoU_synth_2"/>
    <property type="match status" value="1"/>
</dbReference>
<dbReference type="EMBL" id="CP036295">
    <property type="protein sequence ID" value="QCC86434.1"/>
    <property type="molecule type" value="Genomic_DNA"/>
</dbReference>
<accession>A0A4P7UNH4</accession>
<dbReference type="InterPro" id="IPR020103">
    <property type="entry name" value="PsdUridine_synth_cat_dom_sf"/>
</dbReference>
<dbReference type="CDD" id="cd00165">
    <property type="entry name" value="S4"/>
    <property type="match status" value="1"/>
</dbReference>
<evidence type="ECO:0000256" key="2">
    <source>
        <dbReference type="ARBA" id="ARBA00023235"/>
    </source>
</evidence>
<dbReference type="PANTHER" id="PTHR21600">
    <property type="entry name" value="MITOCHONDRIAL RNA PSEUDOURIDINE SYNTHASE"/>
    <property type="match status" value="1"/>
</dbReference>
<dbReference type="PANTHER" id="PTHR21600:SF87">
    <property type="entry name" value="RNA PSEUDOURIDYLATE SYNTHASE DOMAIN-CONTAINING PROTEIN 1"/>
    <property type="match status" value="1"/>
</dbReference>
<name>A0A4P7UNH4_DESDE</name>
<dbReference type="InterPro" id="IPR050188">
    <property type="entry name" value="RluA_PseudoU_synthase"/>
</dbReference>
<proteinExistence type="inferred from homology"/>
<comment type="similarity">
    <text evidence="1">Belongs to the pseudouridine synthase RluA family.</text>
</comment>
<dbReference type="SUPFAM" id="SSF55120">
    <property type="entry name" value="Pseudouridine synthase"/>
    <property type="match status" value="1"/>
</dbReference>
<dbReference type="GO" id="GO:0009982">
    <property type="term" value="F:pseudouridine synthase activity"/>
    <property type="evidence" value="ECO:0007669"/>
    <property type="project" value="InterPro"/>
</dbReference>
<feature type="region of interest" description="Disordered" evidence="3">
    <location>
        <begin position="83"/>
        <end position="107"/>
    </location>
</feature>
<feature type="domain" description="Pseudouridine synthase RsuA/RluA-like" evidence="4">
    <location>
        <begin position="127"/>
        <end position="313"/>
    </location>
</feature>
<dbReference type="Gene3D" id="3.30.2350.10">
    <property type="entry name" value="Pseudouridine synthase"/>
    <property type="match status" value="1"/>
</dbReference>